<dbReference type="EMBL" id="BARW01023337">
    <property type="protein sequence ID" value="GAI94518.1"/>
    <property type="molecule type" value="Genomic_DNA"/>
</dbReference>
<accession>X1SNM6</accession>
<proteinExistence type="predicted"/>
<dbReference type="AlphaFoldDB" id="X1SNM6"/>
<evidence type="ECO:0000313" key="1">
    <source>
        <dbReference type="EMBL" id="GAI94518.1"/>
    </source>
</evidence>
<gene>
    <name evidence="1" type="ORF">S12H4_38727</name>
</gene>
<feature type="non-terminal residue" evidence="1">
    <location>
        <position position="1"/>
    </location>
</feature>
<comment type="caution">
    <text evidence="1">The sequence shown here is derived from an EMBL/GenBank/DDBJ whole genome shotgun (WGS) entry which is preliminary data.</text>
</comment>
<protein>
    <submittedName>
        <fullName evidence="1">Uncharacterized protein</fullName>
    </submittedName>
</protein>
<organism evidence="1">
    <name type="scientific">marine sediment metagenome</name>
    <dbReference type="NCBI Taxonomy" id="412755"/>
    <lineage>
        <taxon>unclassified sequences</taxon>
        <taxon>metagenomes</taxon>
        <taxon>ecological metagenomes</taxon>
    </lineage>
</organism>
<reference evidence="1" key="1">
    <citation type="journal article" date="2014" name="Front. Microbiol.">
        <title>High frequency of phylogenetically diverse reductive dehalogenase-homologous genes in deep subseafloor sedimentary metagenomes.</title>
        <authorList>
            <person name="Kawai M."/>
            <person name="Futagami T."/>
            <person name="Toyoda A."/>
            <person name="Takaki Y."/>
            <person name="Nishi S."/>
            <person name="Hori S."/>
            <person name="Arai W."/>
            <person name="Tsubouchi T."/>
            <person name="Morono Y."/>
            <person name="Uchiyama I."/>
            <person name="Ito T."/>
            <person name="Fujiyama A."/>
            <person name="Inagaki F."/>
            <person name="Takami H."/>
        </authorList>
    </citation>
    <scope>NUCLEOTIDE SEQUENCE</scope>
    <source>
        <strain evidence="1">Expedition CK06-06</strain>
    </source>
</reference>
<name>X1SNM6_9ZZZZ</name>
<sequence length="31" mass="3820">FEYPYHNRFVQPILYAYIVDSLMNNLEKDLN</sequence>